<dbReference type="GO" id="GO:0051731">
    <property type="term" value="F:polynucleotide 5'-hydroxyl-kinase activity"/>
    <property type="evidence" value="ECO:0007669"/>
    <property type="project" value="InterPro"/>
</dbReference>
<evidence type="ECO:0000256" key="8">
    <source>
        <dbReference type="SAM" id="MobiDB-lite"/>
    </source>
</evidence>
<evidence type="ECO:0000259" key="9">
    <source>
        <dbReference type="Pfam" id="PF16575"/>
    </source>
</evidence>
<evidence type="ECO:0000313" key="11">
    <source>
        <dbReference type="Proteomes" id="UP000078113"/>
    </source>
</evidence>
<evidence type="ECO:0000256" key="3">
    <source>
        <dbReference type="ARBA" id="ARBA00019824"/>
    </source>
</evidence>
<reference evidence="10" key="1">
    <citation type="submission" date="2016-04" db="EMBL/GenBank/DDBJ databases">
        <authorList>
            <person name="Nguyen H.D."/>
            <person name="Samba Siva P."/>
            <person name="Cullis J."/>
            <person name="Levesque C.A."/>
            <person name="Hambleton S."/>
        </authorList>
    </citation>
    <scope>NUCLEOTIDE SEQUENCE</scope>
    <source>
        <strain evidence="10">DAOMC 236422</strain>
    </source>
</reference>
<dbReference type="PANTHER" id="PTHR12755">
    <property type="entry name" value="CLEAVAGE/POLYADENYLATION FACTOR IA SUBUNIT CLP1P"/>
    <property type="match status" value="1"/>
</dbReference>
<name>A0A8X7T141_9BASI</name>
<feature type="domain" description="Clp1 P-loop" evidence="9">
    <location>
        <begin position="33"/>
        <end position="142"/>
    </location>
</feature>
<dbReference type="AlphaFoldDB" id="A0A8X7T141"/>
<organism evidence="10 11">
    <name type="scientific">Tilletia walkeri</name>
    <dbReference type="NCBI Taxonomy" id="117179"/>
    <lineage>
        <taxon>Eukaryota</taxon>
        <taxon>Fungi</taxon>
        <taxon>Dikarya</taxon>
        <taxon>Basidiomycota</taxon>
        <taxon>Ustilaginomycotina</taxon>
        <taxon>Exobasidiomycetes</taxon>
        <taxon>Tilletiales</taxon>
        <taxon>Tilletiaceae</taxon>
        <taxon>Tilletia</taxon>
    </lineage>
</organism>
<feature type="non-terminal residue" evidence="10">
    <location>
        <position position="1"/>
    </location>
</feature>
<dbReference type="InterPro" id="IPR032319">
    <property type="entry name" value="CLP1_P"/>
</dbReference>
<dbReference type="PANTHER" id="PTHR12755:SF3">
    <property type="entry name" value="POLYNUCLEOTIDE 5'-HYDROXYL-KINASE NOL9"/>
    <property type="match status" value="1"/>
</dbReference>
<feature type="compositionally biased region" description="Polar residues" evidence="8">
    <location>
        <begin position="153"/>
        <end position="162"/>
    </location>
</feature>
<dbReference type="InterPro" id="IPR027417">
    <property type="entry name" value="P-loop_NTPase"/>
</dbReference>
<dbReference type="InterPro" id="IPR045116">
    <property type="entry name" value="Clp1/Grc3"/>
</dbReference>
<reference evidence="10" key="2">
    <citation type="journal article" date="2019" name="IMA Fungus">
        <title>Genome sequencing and comparison of five Tilletia species to identify candidate genes for the detection of regulated species infecting wheat.</title>
        <authorList>
            <person name="Nguyen H.D.T."/>
            <person name="Sultana T."/>
            <person name="Kesanakurti P."/>
            <person name="Hambleton S."/>
        </authorList>
    </citation>
    <scope>NUCLEOTIDE SEQUENCE</scope>
    <source>
        <strain evidence="10">DAOMC 236422</strain>
    </source>
</reference>
<accession>A0A8X7T141</accession>
<sequence length="443" mass="47284">TAVPDFVQSSIPSSAKPAVESVATPLSCGLVRGPRGVGKSLFARTLLNAAITAKDAEWSAVAFLDLDLGQTEFGPPGVLSLNIFNTATSSSASPLLIGAPWTTLRQPVRSHFVGDTTPKNVPRAYLEAARDLVRFYQHHVASGYVPSDDSDVHLQSSSSELNGNDAFESRSRKRRRLGVLPETSTNGDASLSNTPFIPLIVNTQGWVSGLGADLLSEIQSLLQPTHIFDFTPQIPAQHQDQELAERDTFMRLGAIAAPPSESTKDKADTPPPPQVVFVPASTAAVGPAAQSRLRLTAVDQRALMLLSYLHAESLPSYSLKADRFAPTWNFDLPLTALPPLVVNVTDGLLGGIHVLPFGAAVDEKLRLHALNGAVVALVEQQVTGFGITMIGDDGADTERNIASTASGNARDAWLQSFRKPIPLPPTSRCIGLAVVRSISRDRQ</sequence>
<dbReference type="GO" id="GO:0000448">
    <property type="term" value="P:cleavage in ITS2 between 5.8S rRNA and LSU-rRNA of tricistronic rRNA transcript (SSU-rRNA, 5.8S rRNA, LSU-rRNA)"/>
    <property type="evidence" value="ECO:0007669"/>
    <property type="project" value="TreeGrafter"/>
</dbReference>
<keyword evidence="5" id="KW-0547">Nucleotide-binding</keyword>
<gene>
    <name evidence="10" type="ORF">A4X09_0g7828</name>
</gene>
<comment type="caution">
    <text evidence="10">The sequence shown here is derived from an EMBL/GenBank/DDBJ whole genome shotgun (WGS) entry which is preliminary data.</text>
</comment>
<protein>
    <recommendedName>
        <fullName evidence="3">Polynucleotide 5'-hydroxyl-kinase GRC3</fullName>
    </recommendedName>
    <alternativeName>
        <fullName evidence="2">Polynucleotide 5'-hydroxyl-kinase grc3</fullName>
    </alternativeName>
</protein>
<dbReference type="Proteomes" id="UP000078113">
    <property type="component" value="Unassembled WGS sequence"/>
</dbReference>
<evidence type="ECO:0000256" key="1">
    <source>
        <dbReference type="ARBA" id="ARBA00011003"/>
    </source>
</evidence>
<evidence type="ECO:0000256" key="7">
    <source>
        <dbReference type="ARBA" id="ARBA00022840"/>
    </source>
</evidence>
<keyword evidence="11" id="KW-1185">Reference proteome</keyword>
<keyword evidence="7" id="KW-0067">ATP-binding</keyword>
<evidence type="ECO:0000256" key="5">
    <source>
        <dbReference type="ARBA" id="ARBA00022741"/>
    </source>
</evidence>
<dbReference type="Gene3D" id="3.40.50.300">
    <property type="entry name" value="P-loop containing nucleotide triphosphate hydrolases"/>
    <property type="match status" value="1"/>
</dbReference>
<dbReference type="GO" id="GO:0005634">
    <property type="term" value="C:nucleus"/>
    <property type="evidence" value="ECO:0007669"/>
    <property type="project" value="TreeGrafter"/>
</dbReference>
<evidence type="ECO:0000313" key="10">
    <source>
        <dbReference type="EMBL" id="KAE8259081.1"/>
    </source>
</evidence>
<dbReference type="Pfam" id="PF16575">
    <property type="entry name" value="CLP1_P"/>
    <property type="match status" value="1"/>
</dbReference>
<evidence type="ECO:0000256" key="2">
    <source>
        <dbReference type="ARBA" id="ARBA00018706"/>
    </source>
</evidence>
<evidence type="ECO:0000256" key="6">
    <source>
        <dbReference type="ARBA" id="ARBA00022777"/>
    </source>
</evidence>
<keyword evidence="6" id="KW-0418">Kinase</keyword>
<dbReference type="EMBL" id="LWDG02001239">
    <property type="protein sequence ID" value="KAE8259081.1"/>
    <property type="molecule type" value="Genomic_DNA"/>
</dbReference>
<proteinExistence type="inferred from homology"/>
<dbReference type="GO" id="GO:0005524">
    <property type="term" value="F:ATP binding"/>
    <property type="evidence" value="ECO:0007669"/>
    <property type="project" value="UniProtKB-KW"/>
</dbReference>
<feature type="region of interest" description="Disordered" evidence="8">
    <location>
        <begin position="147"/>
        <end position="193"/>
    </location>
</feature>
<evidence type="ECO:0000256" key="4">
    <source>
        <dbReference type="ARBA" id="ARBA00022679"/>
    </source>
</evidence>
<comment type="similarity">
    <text evidence="1">Belongs to the Clp1 family. NOL9/GRC3 subfamily.</text>
</comment>
<keyword evidence="4" id="KW-0808">Transferase</keyword>
<feature type="non-terminal residue" evidence="10">
    <location>
        <position position="443"/>
    </location>
</feature>
<feature type="compositionally biased region" description="Polar residues" evidence="8">
    <location>
        <begin position="182"/>
        <end position="193"/>
    </location>
</feature>